<dbReference type="PATRIC" id="fig|997883.3.peg.2206"/>
<reference evidence="1 2" key="1">
    <citation type="submission" date="2012-02" db="EMBL/GenBank/DDBJ databases">
        <title>The Genome Sequence of Bacteroides fragilis CL07T12C05.</title>
        <authorList>
            <consortium name="The Broad Institute Genome Sequencing Platform"/>
            <person name="Earl A."/>
            <person name="Ward D."/>
            <person name="Feldgarden M."/>
            <person name="Gevers D."/>
            <person name="Zitomersky N.L."/>
            <person name="Coyne M.J."/>
            <person name="Comstock L.E."/>
            <person name="Young S.K."/>
            <person name="Zeng Q."/>
            <person name="Gargeya S."/>
            <person name="Fitzgerald M."/>
            <person name="Haas B."/>
            <person name="Abouelleil A."/>
            <person name="Alvarado L."/>
            <person name="Arachchi H.M."/>
            <person name="Berlin A."/>
            <person name="Chapman S.B."/>
            <person name="Gearin G."/>
            <person name="Goldberg J."/>
            <person name="Griggs A."/>
            <person name="Gujja S."/>
            <person name="Hansen M."/>
            <person name="Heiman D."/>
            <person name="Howarth C."/>
            <person name="Larimer J."/>
            <person name="Lui A."/>
            <person name="MacDonald P.J.P."/>
            <person name="McCowen C."/>
            <person name="Montmayeur A."/>
            <person name="Murphy C."/>
            <person name="Neiman D."/>
            <person name="Pearson M."/>
            <person name="Priest M."/>
            <person name="Roberts A."/>
            <person name="Saif S."/>
            <person name="Shea T."/>
            <person name="Sisk P."/>
            <person name="Stolte C."/>
            <person name="Sykes S."/>
            <person name="Wortman J."/>
            <person name="Nusbaum C."/>
            <person name="Birren B."/>
        </authorList>
    </citation>
    <scope>NUCLEOTIDE SEQUENCE [LARGE SCALE GENOMIC DNA]</scope>
    <source>
        <strain evidence="1 2">CL07T12C05</strain>
    </source>
</reference>
<comment type="caution">
    <text evidence="1">The sequence shown here is derived from an EMBL/GenBank/DDBJ whole genome shotgun (WGS) entry which is preliminary data.</text>
</comment>
<evidence type="ECO:0000313" key="2">
    <source>
        <dbReference type="Proteomes" id="UP000003879"/>
    </source>
</evidence>
<dbReference type="AlphaFoldDB" id="A0A0E2API1"/>
<name>A0A0E2API1_BACFG</name>
<sequence length="124" mass="14244">MNEELSHTEDMTIEDFLSGATAYEIADNALKRVLVKRKIAFGTMVSELTERQLDLATADIYMWCASTPSSKNDTEDSDGGWKHKEGGWQTSAYDKRQLREMAKELYEKWDEEVVKGTKIRIVNF</sequence>
<proteinExistence type="predicted"/>
<dbReference type="HOGENOM" id="CLU_161845_0_0_10"/>
<protein>
    <submittedName>
        <fullName evidence="1">Uncharacterized protein</fullName>
    </submittedName>
</protein>
<organism evidence="1 2">
    <name type="scientific">Bacteroides fragilis CL07T12C05</name>
    <dbReference type="NCBI Taxonomy" id="997883"/>
    <lineage>
        <taxon>Bacteria</taxon>
        <taxon>Pseudomonadati</taxon>
        <taxon>Bacteroidota</taxon>
        <taxon>Bacteroidia</taxon>
        <taxon>Bacteroidales</taxon>
        <taxon>Bacteroidaceae</taxon>
        <taxon>Bacteroides</taxon>
    </lineage>
</organism>
<accession>A0A0E2API1</accession>
<evidence type="ECO:0000313" key="1">
    <source>
        <dbReference type="EMBL" id="EIY96222.1"/>
    </source>
</evidence>
<gene>
    <name evidence="1" type="ORF">HMPREF1056_02110</name>
</gene>
<dbReference type="Proteomes" id="UP000003879">
    <property type="component" value="Unassembled WGS sequence"/>
</dbReference>
<dbReference type="EMBL" id="AGXN01000012">
    <property type="protein sequence ID" value="EIY96222.1"/>
    <property type="molecule type" value="Genomic_DNA"/>
</dbReference>
<dbReference type="RefSeq" id="WP_005794411.1">
    <property type="nucleotide sequence ID" value="NZ_JH724215.1"/>
</dbReference>